<reference evidence="3" key="1">
    <citation type="submission" date="2021-01" db="EMBL/GenBank/DDBJ databases">
        <authorList>
            <person name="Corre E."/>
            <person name="Pelletier E."/>
            <person name="Niang G."/>
            <person name="Scheremetjew M."/>
            <person name="Finn R."/>
            <person name="Kale V."/>
            <person name="Holt S."/>
            <person name="Cochrane G."/>
            <person name="Meng A."/>
            <person name="Brown T."/>
            <person name="Cohen L."/>
        </authorList>
    </citation>
    <scope>NUCLEOTIDE SEQUENCE</scope>
    <source>
        <strain evidence="3">SAG 63-3</strain>
    </source>
</reference>
<dbReference type="SUPFAM" id="SSF52833">
    <property type="entry name" value="Thioredoxin-like"/>
    <property type="match status" value="1"/>
</dbReference>
<dbReference type="AlphaFoldDB" id="A0A7S0YJ00"/>
<name>A0A7S0YJ00_9CHLO</name>
<feature type="transmembrane region" description="Helical" evidence="1">
    <location>
        <begin position="62"/>
        <end position="82"/>
    </location>
</feature>
<evidence type="ECO:0000256" key="1">
    <source>
        <dbReference type="SAM" id="Phobius"/>
    </source>
</evidence>
<feature type="domain" description="Thioredoxin" evidence="2">
    <location>
        <begin position="162"/>
        <end position="235"/>
    </location>
</feature>
<feature type="transmembrane region" description="Helical" evidence="1">
    <location>
        <begin position="21"/>
        <end position="42"/>
    </location>
</feature>
<feature type="transmembrane region" description="Helical" evidence="1">
    <location>
        <begin position="114"/>
        <end position="133"/>
    </location>
</feature>
<keyword evidence="1" id="KW-0472">Membrane</keyword>
<dbReference type="Pfam" id="PF00085">
    <property type="entry name" value="Thioredoxin"/>
    <property type="match status" value="1"/>
</dbReference>
<dbReference type="EMBL" id="HBFM01021092">
    <property type="protein sequence ID" value="CAD8778513.1"/>
    <property type="molecule type" value="Transcribed_RNA"/>
</dbReference>
<evidence type="ECO:0000313" key="3">
    <source>
        <dbReference type="EMBL" id="CAD8778513.1"/>
    </source>
</evidence>
<keyword evidence="1" id="KW-0812">Transmembrane</keyword>
<gene>
    <name evidence="3" type="ORF">PPAR00522_LOCUS13726</name>
</gene>
<evidence type="ECO:0000259" key="2">
    <source>
        <dbReference type="Pfam" id="PF00085"/>
    </source>
</evidence>
<protein>
    <recommendedName>
        <fullName evidence="2">Thioredoxin domain-containing protein</fullName>
    </recommendedName>
</protein>
<keyword evidence="1" id="KW-1133">Transmembrane helix</keyword>
<proteinExistence type="predicted"/>
<dbReference type="InterPro" id="IPR036249">
    <property type="entry name" value="Thioredoxin-like_sf"/>
</dbReference>
<dbReference type="InterPro" id="IPR013766">
    <property type="entry name" value="Thioredoxin_domain"/>
</dbReference>
<accession>A0A7S0YJ00</accession>
<dbReference type="Gene3D" id="3.40.30.10">
    <property type="entry name" value="Glutaredoxin"/>
    <property type="match status" value="1"/>
</dbReference>
<organism evidence="3">
    <name type="scientific">Polytomella parva</name>
    <dbReference type="NCBI Taxonomy" id="51329"/>
    <lineage>
        <taxon>Eukaryota</taxon>
        <taxon>Viridiplantae</taxon>
        <taxon>Chlorophyta</taxon>
        <taxon>core chlorophytes</taxon>
        <taxon>Chlorophyceae</taxon>
        <taxon>CS clade</taxon>
        <taxon>Chlamydomonadales</taxon>
        <taxon>Chlamydomonadaceae</taxon>
        <taxon>Polytomella</taxon>
    </lineage>
</organism>
<sequence>MVLPFLNSSKALPLIRDAKTIASSPYFILNFLVFSSYPYLRAFYVHEEIKNAPQLFGKTKDYASWEAYAAYTCFCSAFYHAYKARSLETGISSILVHLQLFMLVVSLVCGYTVLIQYLLAFLTIFTLFPYPMYNKWESNIKAITPAFLLSDIACRGNEGVDLVVLYSDYHINCRTMASVFSDLAERYSGEKIRFYRLDMGEYSALAKMKDIDIDVSPMSSQMPTIILYVDGEEHGRLPLKKGGKIHKKDFTSFDVINAFELDMRFTTGRDAKPKVISKENKASTASNK</sequence>